<dbReference type="AlphaFoldDB" id="A0A2A2KH27"/>
<sequence>MQVRLIIAADPIAEPAQHRSLAAVLATAPREEQAFAAEQCAAHTADRDEVELNRRRHRGKAAGVDVQFLARRQRPLDDGAAHLDEDPAIAGQRLHHEAFAPEQPGHDPPLEIDAELHALRRGEECVLLADQLPAQVRQAQRHDRARRRRGEGDARLAVPLMREDRGEQAFARDQSLPRAEQLAHEAAAARAAAVTEDGGHRDAGVLPHHCARLCDRAFAGVELDLQELQFLALDLIVDLVRHARSALLLPGTFIGHGSSSSSGDAPLYHACKNQCE</sequence>
<reference evidence="1 2" key="1">
    <citation type="journal article" date="2017" name="Curr. Biol.">
        <title>Genome architecture and evolution of a unichromosomal asexual nematode.</title>
        <authorList>
            <person name="Fradin H."/>
            <person name="Zegar C."/>
            <person name="Gutwein M."/>
            <person name="Lucas J."/>
            <person name="Kovtun M."/>
            <person name="Corcoran D."/>
            <person name="Baugh L.R."/>
            <person name="Kiontke K."/>
            <person name="Gunsalus K."/>
            <person name="Fitch D.H."/>
            <person name="Piano F."/>
        </authorList>
    </citation>
    <scope>NUCLEOTIDE SEQUENCE [LARGE SCALE GENOMIC DNA]</scope>
    <source>
        <strain evidence="1">PF1309</strain>
    </source>
</reference>
<protein>
    <submittedName>
        <fullName evidence="1">Uncharacterized protein</fullName>
    </submittedName>
</protein>
<keyword evidence="2" id="KW-1185">Reference proteome</keyword>
<dbReference type="EMBL" id="LIAE01008634">
    <property type="protein sequence ID" value="PAV73294.1"/>
    <property type="molecule type" value="Genomic_DNA"/>
</dbReference>
<accession>A0A2A2KH27</accession>
<gene>
    <name evidence="1" type="ORF">WR25_19512</name>
</gene>
<comment type="caution">
    <text evidence="1">The sequence shown here is derived from an EMBL/GenBank/DDBJ whole genome shotgun (WGS) entry which is preliminary data.</text>
</comment>
<evidence type="ECO:0000313" key="1">
    <source>
        <dbReference type="EMBL" id="PAV73294.1"/>
    </source>
</evidence>
<evidence type="ECO:0000313" key="2">
    <source>
        <dbReference type="Proteomes" id="UP000218231"/>
    </source>
</evidence>
<name>A0A2A2KH27_9BILA</name>
<proteinExistence type="predicted"/>
<organism evidence="1 2">
    <name type="scientific">Diploscapter pachys</name>
    <dbReference type="NCBI Taxonomy" id="2018661"/>
    <lineage>
        <taxon>Eukaryota</taxon>
        <taxon>Metazoa</taxon>
        <taxon>Ecdysozoa</taxon>
        <taxon>Nematoda</taxon>
        <taxon>Chromadorea</taxon>
        <taxon>Rhabditida</taxon>
        <taxon>Rhabditina</taxon>
        <taxon>Rhabditomorpha</taxon>
        <taxon>Rhabditoidea</taxon>
        <taxon>Rhabditidae</taxon>
        <taxon>Diploscapter</taxon>
    </lineage>
</organism>
<dbReference type="Proteomes" id="UP000218231">
    <property type="component" value="Unassembled WGS sequence"/>
</dbReference>